<dbReference type="CDD" id="cd00757">
    <property type="entry name" value="ThiF_MoeB_HesA_family"/>
    <property type="match status" value="1"/>
</dbReference>
<evidence type="ECO:0000313" key="6">
    <source>
        <dbReference type="EMBL" id="DAZ97970.1"/>
    </source>
</evidence>
<dbReference type="PANTHER" id="PTHR10953">
    <property type="entry name" value="UBIQUITIN-ACTIVATING ENZYME E1"/>
    <property type="match status" value="1"/>
</dbReference>
<dbReference type="GO" id="GO:0042292">
    <property type="term" value="F:URM1 activating enzyme activity"/>
    <property type="evidence" value="ECO:0007669"/>
    <property type="project" value="TreeGrafter"/>
</dbReference>
<comment type="caution">
    <text evidence="6">The sequence shown here is derived from an EMBL/GenBank/DDBJ whole genome shotgun (WGS) entry which is preliminary data.</text>
</comment>
<dbReference type="FunFam" id="3.40.50.720:FF:000033">
    <property type="entry name" value="Adenylyltransferase and sulfurtransferase MOCS3"/>
    <property type="match status" value="1"/>
</dbReference>
<dbReference type="Pfam" id="PF00899">
    <property type="entry name" value="ThiF"/>
    <property type="match status" value="1"/>
</dbReference>
<protein>
    <recommendedName>
        <fullName evidence="5">Rhodanese domain-containing protein</fullName>
    </recommendedName>
</protein>
<dbReference type="InterPro" id="IPR036873">
    <property type="entry name" value="Rhodanese-like_dom_sf"/>
</dbReference>
<keyword evidence="7" id="KW-1185">Reference proteome</keyword>
<evidence type="ECO:0000256" key="2">
    <source>
        <dbReference type="ARBA" id="ARBA00022741"/>
    </source>
</evidence>
<evidence type="ECO:0000259" key="5">
    <source>
        <dbReference type="PROSITE" id="PS50206"/>
    </source>
</evidence>
<dbReference type="EMBL" id="DAKRPA010000119">
    <property type="protein sequence ID" value="DAZ97970.1"/>
    <property type="molecule type" value="Genomic_DNA"/>
</dbReference>
<evidence type="ECO:0000256" key="3">
    <source>
        <dbReference type="ARBA" id="ARBA00022840"/>
    </source>
</evidence>
<keyword evidence="3" id="KW-0067">ATP-binding</keyword>
<reference evidence="6" key="2">
    <citation type="journal article" date="2023" name="Microbiol Resour">
        <title>Decontamination and Annotation of the Draft Genome Sequence of the Oomycete Lagenidium giganteum ARSEF 373.</title>
        <authorList>
            <person name="Morgan W.R."/>
            <person name="Tartar A."/>
        </authorList>
    </citation>
    <scope>NUCLEOTIDE SEQUENCE</scope>
    <source>
        <strain evidence="6">ARSEF 373</strain>
    </source>
</reference>
<organism evidence="6 7">
    <name type="scientific">Lagenidium giganteum</name>
    <dbReference type="NCBI Taxonomy" id="4803"/>
    <lineage>
        <taxon>Eukaryota</taxon>
        <taxon>Sar</taxon>
        <taxon>Stramenopiles</taxon>
        <taxon>Oomycota</taxon>
        <taxon>Peronosporomycetes</taxon>
        <taxon>Pythiales</taxon>
        <taxon>Pythiaceae</taxon>
    </lineage>
</organism>
<dbReference type="InterPro" id="IPR001763">
    <property type="entry name" value="Rhodanese-like_dom"/>
</dbReference>
<name>A0AAV2YSR2_9STRA</name>
<keyword evidence="4" id="KW-0175">Coiled coil</keyword>
<keyword evidence="2" id="KW-0547">Nucleotide-binding</keyword>
<evidence type="ECO:0000313" key="7">
    <source>
        <dbReference type="Proteomes" id="UP001146120"/>
    </source>
</evidence>
<dbReference type="PROSITE" id="PS50206">
    <property type="entry name" value="RHODANESE_3"/>
    <property type="match status" value="1"/>
</dbReference>
<sequence length="461" mass="49717">MATLEQRMAALERENARLRAQLHALGGNPPAPSSAPVAFASDSNIAAHNNAYSPLSAIEIQRYGRQMLVKDFGAAAQRRLQTSRALVVGAGGLGCPVAMYLSAMGVGTIGLVDADTVERSNLHRQVLHGEDTIGMLKVESARQLLQQLNPHARIETAVMRVTAANAEEIVAKYDVVVDATDNPATRYVLNGACITQRKALVSGSALGMEGQLTVFAFDGRGADDTRPCYQCVYPRPPKAPQSCAENGVLGVVPGIIGSLQAVEAVKALTGVGQLLDGTQCLYDAYDGRVRQLKLGQRRADCPACQPATHCERQSLPQLMAALGASEDEQAQSCACGDVQNEAPLPAEHEVDAVALAQARRRTPSQDKSFVLLDVRARHQFDIVHFPEAINVPLRELTANKTPLVEQWKQQQQRVVVVCRRGVDSVTATKWLLAQGMCNVQNVTGGYTEFARAVPDEQFPMY</sequence>
<accession>A0AAV2YSR2</accession>
<dbReference type="Proteomes" id="UP001146120">
    <property type="component" value="Unassembled WGS sequence"/>
</dbReference>
<dbReference type="GO" id="GO:0005737">
    <property type="term" value="C:cytoplasm"/>
    <property type="evidence" value="ECO:0007669"/>
    <property type="project" value="TreeGrafter"/>
</dbReference>
<dbReference type="Pfam" id="PF00581">
    <property type="entry name" value="Rhodanese"/>
    <property type="match status" value="1"/>
</dbReference>
<keyword evidence="1" id="KW-0808">Transferase</keyword>
<dbReference type="NCBIfam" id="NF004281">
    <property type="entry name" value="PRK05690.1"/>
    <property type="match status" value="1"/>
</dbReference>
<dbReference type="Gene3D" id="3.40.250.10">
    <property type="entry name" value="Rhodanese-like domain"/>
    <property type="match status" value="1"/>
</dbReference>
<dbReference type="GO" id="GO:0005524">
    <property type="term" value="F:ATP binding"/>
    <property type="evidence" value="ECO:0007669"/>
    <property type="project" value="UniProtKB-KW"/>
</dbReference>
<dbReference type="SMART" id="SM00450">
    <property type="entry name" value="RHOD"/>
    <property type="match status" value="1"/>
</dbReference>
<evidence type="ECO:0000256" key="4">
    <source>
        <dbReference type="SAM" id="Coils"/>
    </source>
</evidence>
<dbReference type="Gene3D" id="3.40.50.720">
    <property type="entry name" value="NAD(P)-binding Rossmann-like Domain"/>
    <property type="match status" value="1"/>
</dbReference>
<dbReference type="GO" id="GO:0004792">
    <property type="term" value="F:thiosulfate-cyanide sulfurtransferase activity"/>
    <property type="evidence" value="ECO:0007669"/>
    <property type="project" value="TreeGrafter"/>
</dbReference>
<feature type="domain" description="Rhodanese" evidence="5">
    <location>
        <begin position="365"/>
        <end position="458"/>
    </location>
</feature>
<gene>
    <name evidence="6" type="ORF">N0F65_005128</name>
</gene>
<dbReference type="AlphaFoldDB" id="A0AAV2YSR2"/>
<evidence type="ECO:0000256" key="1">
    <source>
        <dbReference type="ARBA" id="ARBA00022679"/>
    </source>
</evidence>
<feature type="coiled-coil region" evidence="4">
    <location>
        <begin position="1"/>
        <end position="28"/>
    </location>
</feature>
<proteinExistence type="predicted"/>
<dbReference type="InterPro" id="IPR035985">
    <property type="entry name" value="Ubiquitin-activating_enz"/>
</dbReference>
<dbReference type="GO" id="GO:0016779">
    <property type="term" value="F:nucleotidyltransferase activity"/>
    <property type="evidence" value="ECO:0007669"/>
    <property type="project" value="TreeGrafter"/>
</dbReference>
<dbReference type="PANTHER" id="PTHR10953:SF102">
    <property type="entry name" value="ADENYLYLTRANSFERASE AND SULFURTRANSFERASE MOCS3"/>
    <property type="match status" value="1"/>
</dbReference>
<dbReference type="SUPFAM" id="SSF69572">
    <property type="entry name" value="Activating enzymes of the ubiquitin-like proteins"/>
    <property type="match status" value="1"/>
</dbReference>
<dbReference type="InterPro" id="IPR000594">
    <property type="entry name" value="ThiF_NAD_FAD-bd"/>
</dbReference>
<reference evidence="6" key="1">
    <citation type="submission" date="2022-11" db="EMBL/GenBank/DDBJ databases">
        <authorList>
            <person name="Morgan W.R."/>
            <person name="Tartar A."/>
        </authorList>
    </citation>
    <scope>NUCLEOTIDE SEQUENCE</scope>
    <source>
        <strain evidence="6">ARSEF 373</strain>
    </source>
</reference>
<dbReference type="InterPro" id="IPR045886">
    <property type="entry name" value="ThiF/MoeB/HesA"/>
</dbReference>